<feature type="region of interest" description="Disordered" evidence="1">
    <location>
        <begin position="102"/>
        <end position="127"/>
    </location>
</feature>
<reference evidence="2" key="1">
    <citation type="journal article" date="2021" name="Front. Microbiol.">
        <title>Comprehensive Comparative Genomics and Phenotyping of Methylobacterium Species.</title>
        <authorList>
            <person name="Alessa O."/>
            <person name="Ogura Y."/>
            <person name="Fujitani Y."/>
            <person name="Takami H."/>
            <person name="Hayashi T."/>
            <person name="Sahin N."/>
            <person name="Tani A."/>
        </authorList>
    </citation>
    <scope>NUCLEOTIDE SEQUENCE</scope>
    <source>
        <strain evidence="2">NBRC 15686</strain>
    </source>
</reference>
<protein>
    <submittedName>
        <fullName evidence="2">Uncharacterized protein</fullName>
    </submittedName>
</protein>
<keyword evidence="3" id="KW-1185">Reference proteome</keyword>
<name>A0ABQ4U936_9HYPH</name>
<dbReference type="Proteomes" id="UP001055039">
    <property type="component" value="Unassembled WGS sequence"/>
</dbReference>
<sequence>MPKLTYKPISPDDPSSTQVGPHRFESGKAVEVDDATYERLSKNPYFSGDKKARERAENQTFGSEGASRDSAINLAMPPGSGMKYPGAELVATGDGLVPAEEASLVDGANTIEDEGEEPKRRGRSKSV</sequence>
<evidence type="ECO:0000313" key="3">
    <source>
        <dbReference type="Proteomes" id="UP001055039"/>
    </source>
</evidence>
<feature type="compositionally biased region" description="Basic and acidic residues" evidence="1">
    <location>
        <begin position="22"/>
        <end position="41"/>
    </location>
</feature>
<dbReference type="RefSeq" id="WP_238222762.1">
    <property type="nucleotide sequence ID" value="NZ_BAAADH010000001.1"/>
</dbReference>
<organism evidence="2 3">
    <name type="scientific">Methylorubrum aminovorans</name>
    <dbReference type="NCBI Taxonomy" id="269069"/>
    <lineage>
        <taxon>Bacteria</taxon>
        <taxon>Pseudomonadati</taxon>
        <taxon>Pseudomonadota</taxon>
        <taxon>Alphaproteobacteria</taxon>
        <taxon>Hyphomicrobiales</taxon>
        <taxon>Methylobacteriaceae</taxon>
        <taxon>Methylorubrum</taxon>
    </lineage>
</organism>
<feature type="region of interest" description="Disordered" evidence="1">
    <location>
        <begin position="1"/>
        <end position="79"/>
    </location>
</feature>
<comment type="caution">
    <text evidence="2">The sequence shown here is derived from an EMBL/GenBank/DDBJ whole genome shotgun (WGS) entry which is preliminary data.</text>
</comment>
<evidence type="ECO:0000256" key="1">
    <source>
        <dbReference type="SAM" id="MobiDB-lite"/>
    </source>
</evidence>
<gene>
    <name evidence="2" type="ORF">LNAOJCKE_0949</name>
</gene>
<dbReference type="EMBL" id="BPRC01000001">
    <property type="protein sequence ID" value="GJE63751.1"/>
    <property type="molecule type" value="Genomic_DNA"/>
</dbReference>
<evidence type="ECO:0000313" key="2">
    <source>
        <dbReference type="EMBL" id="GJE63751.1"/>
    </source>
</evidence>
<proteinExistence type="predicted"/>
<accession>A0ABQ4U936</accession>
<reference evidence="2" key="2">
    <citation type="submission" date="2021-08" db="EMBL/GenBank/DDBJ databases">
        <authorList>
            <person name="Tani A."/>
            <person name="Ola A."/>
            <person name="Ogura Y."/>
            <person name="Katsura K."/>
            <person name="Hayashi T."/>
        </authorList>
    </citation>
    <scope>NUCLEOTIDE SEQUENCE</scope>
    <source>
        <strain evidence="2">NBRC 15686</strain>
    </source>
</reference>
<feature type="compositionally biased region" description="Basic and acidic residues" evidence="1">
    <location>
        <begin position="48"/>
        <end position="57"/>
    </location>
</feature>